<feature type="domain" description="TfoX N-terminal" evidence="1">
    <location>
        <begin position="15"/>
        <end position="105"/>
    </location>
</feature>
<evidence type="ECO:0000259" key="1">
    <source>
        <dbReference type="Pfam" id="PF04993"/>
    </source>
</evidence>
<dbReference type="Pfam" id="PF04993">
    <property type="entry name" value="TfoX_N"/>
    <property type="match status" value="1"/>
</dbReference>
<dbReference type="SUPFAM" id="SSF159894">
    <property type="entry name" value="YgaC/TfoX-N like"/>
    <property type="match status" value="1"/>
</dbReference>
<comment type="caution">
    <text evidence="2">The sequence shown here is derived from an EMBL/GenBank/DDBJ whole genome shotgun (WGS) entry which is preliminary data.</text>
</comment>
<gene>
    <name evidence="2" type="ORF">Q7514_19710</name>
</gene>
<dbReference type="RefSeq" id="WP_330134962.1">
    <property type="nucleotide sequence ID" value="NZ_JAUTXY010000009.1"/>
</dbReference>
<reference evidence="2 3" key="1">
    <citation type="submission" date="2023-07" db="EMBL/GenBank/DDBJ databases">
        <authorList>
            <person name="Girao M."/>
            <person name="Carvalho M.F."/>
        </authorList>
    </citation>
    <scope>NUCLEOTIDE SEQUENCE [LARGE SCALE GENOMIC DNA]</scope>
    <source>
        <strain evidence="2 3">YIM65754</strain>
    </source>
</reference>
<keyword evidence="3" id="KW-1185">Reference proteome</keyword>
<dbReference type="EMBL" id="JAUTXY010000009">
    <property type="protein sequence ID" value="MEE2059750.1"/>
    <property type="molecule type" value="Genomic_DNA"/>
</dbReference>
<evidence type="ECO:0000313" key="3">
    <source>
        <dbReference type="Proteomes" id="UP001336020"/>
    </source>
</evidence>
<organism evidence="2 3">
    <name type="scientific">Rhodococcus artemisiae</name>
    <dbReference type="NCBI Taxonomy" id="714159"/>
    <lineage>
        <taxon>Bacteria</taxon>
        <taxon>Bacillati</taxon>
        <taxon>Actinomycetota</taxon>
        <taxon>Actinomycetes</taxon>
        <taxon>Mycobacteriales</taxon>
        <taxon>Nocardiaceae</taxon>
        <taxon>Rhodococcus</taxon>
    </lineage>
</organism>
<dbReference type="InterPro" id="IPR007076">
    <property type="entry name" value="TfoX_N"/>
</dbReference>
<evidence type="ECO:0000313" key="2">
    <source>
        <dbReference type="EMBL" id="MEE2059750.1"/>
    </source>
</evidence>
<sequence length="114" mass="12311">MTPAQNALIDRVRELLAGESMLREVSMFGGRAFMVDEKMIVSALKDGGLLVRVPTGRHDEFLGEPGAAQAEMGAGRTMGPGWVDVAEEAIRGEKCLAYWVGVAMDHNRVVHGKS</sequence>
<proteinExistence type="predicted"/>
<name>A0ABU7LDW7_9NOCA</name>
<dbReference type="Proteomes" id="UP001336020">
    <property type="component" value="Unassembled WGS sequence"/>
</dbReference>
<accession>A0ABU7LDW7</accession>
<dbReference type="Gene3D" id="3.30.1460.30">
    <property type="entry name" value="YgaC/TfoX-N like chaperone"/>
    <property type="match status" value="1"/>
</dbReference>
<protein>
    <submittedName>
        <fullName evidence="2">TfoX/Sxy family protein</fullName>
    </submittedName>
</protein>